<feature type="compositionally biased region" description="Polar residues" evidence="1">
    <location>
        <begin position="146"/>
        <end position="160"/>
    </location>
</feature>
<dbReference type="PANTHER" id="PTHR35072">
    <property type="entry name" value="COILED-COIL DOMAIN-CONTAINING PROTEIN 91"/>
    <property type="match status" value="1"/>
</dbReference>
<organism evidence="2 3">
    <name type="scientific">Owenia fusiformis</name>
    <name type="common">Polychaete worm</name>
    <dbReference type="NCBI Taxonomy" id="6347"/>
    <lineage>
        <taxon>Eukaryota</taxon>
        <taxon>Metazoa</taxon>
        <taxon>Spiralia</taxon>
        <taxon>Lophotrochozoa</taxon>
        <taxon>Annelida</taxon>
        <taxon>Polychaeta</taxon>
        <taxon>Sedentaria</taxon>
        <taxon>Canalipalpata</taxon>
        <taxon>Sabellida</taxon>
        <taxon>Oweniida</taxon>
        <taxon>Oweniidae</taxon>
        <taxon>Owenia</taxon>
    </lineage>
</organism>
<protein>
    <submittedName>
        <fullName evidence="2">Uncharacterized protein</fullName>
    </submittedName>
</protein>
<dbReference type="PANTHER" id="PTHR35072:SF1">
    <property type="entry name" value="COILED-COIL DOMAIN-CONTAINING PROTEIN 91"/>
    <property type="match status" value="1"/>
</dbReference>
<evidence type="ECO:0000256" key="1">
    <source>
        <dbReference type="SAM" id="MobiDB-lite"/>
    </source>
</evidence>
<keyword evidence="3" id="KW-1185">Reference proteome</keyword>
<feature type="compositionally biased region" description="Basic and acidic residues" evidence="1">
    <location>
        <begin position="270"/>
        <end position="310"/>
    </location>
</feature>
<proteinExistence type="predicted"/>
<feature type="region of interest" description="Disordered" evidence="1">
    <location>
        <begin position="51"/>
        <end position="239"/>
    </location>
</feature>
<feature type="region of interest" description="Disordered" evidence="1">
    <location>
        <begin position="1"/>
        <end position="24"/>
    </location>
</feature>
<feature type="region of interest" description="Disordered" evidence="1">
    <location>
        <begin position="267"/>
        <end position="333"/>
    </location>
</feature>
<comment type="caution">
    <text evidence="2">The sequence shown here is derived from an EMBL/GenBank/DDBJ whole genome shotgun (WGS) entry which is preliminary data.</text>
</comment>
<feature type="compositionally biased region" description="Basic and acidic residues" evidence="1">
    <location>
        <begin position="317"/>
        <end position="333"/>
    </location>
</feature>
<accession>A0A8J1U0E8</accession>
<dbReference type="InterPro" id="IPR034592">
    <property type="entry name" value="CCDC91"/>
</dbReference>
<feature type="compositionally biased region" description="Polar residues" evidence="1">
    <location>
        <begin position="170"/>
        <end position="183"/>
    </location>
</feature>
<dbReference type="AlphaFoldDB" id="A0A8J1U0E8"/>
<feature type="compositionally biased region" description="Polar residues" evidence="1">
    <location>
        <begin position="121"/>
        <end position="130"/>
    </location>
</feature>
<gene>
    <name evidence="2" type="ORF">OFUS_LOCUS12567</name>
</gene>
<dbReference type="Proteomes" id="UP000749559">
    <property type="component" value="Unassembled WGS sequence"/>
</dbReference>
<dbReference type="GO" id="GO:0005802">
    <property type="term" value="C:trans-Golgi network"/>
    <property type="evidence" value="ECO:0007669"/>
    <property type="project" value="TreeGrafter"/>
</dbReference>
<dbReference type="GO" id="GO:0090160">
    <property type="term" value="P:Golgi to lysosome transport"/>
    <property type="evidence" value="ECO:0007669"/>
    <property type="project" value="TreeGrafter"/>
</dbReference>
<reference evidence="2" key="1">
    <citation type="submission" date="2022-03" db="EMBL/GenBank/DDBJ databases">
        <authorList>
            <person name="Martin C."/>
        </authorList>
    </citation>
    <scope>NUCLEOTIDE SEQUENCE</scope>
</reference>
<dbReference type="OrthoDB" id="6146069at2759"/>
<feature type="compositionally biased region" description="Acidic residues" evidence="1">
    <location>
        <begin position="1"/>
        <end position="17"/>
    </location>
</feature>
<dbReference type="GO" id="GO:0005829">
    <property type="term" value="C:cytosol"/>
    <property type="evidence" value="ECO:0007669"/>
    <property type="project" value="GOC"/>
</dbReference>
<sequence length="594" mass="65123">MDDDDDFGDFGGFEEAEAVAPAEAQPVIDGAVAAPSPWAVFGMGQNVNPQPDLLQAQAAPGGNVAPPFIEVEEPPEQPNGPIAAPDLGNGASQGGSVSKSSGPLLEDHILDGHFQPPVSMPTKSFTNEHSVQLPPAGVLDLDLGQGTVQPPMGQSQNQPDLTEKIPISGAKSNRQPDLTNSDKPTGATEKALSNGPDVTNKGASNIPDLSKKTLAKAPDVTEKSNSKPSSSKKTVDSNDFDISLDFDDELNLSSTQNAIDAAIAATVPSGEKKASTKPATDEKMEQKVKELENKLSLADEEKERIKKDLENMNSSQKELEAELSKSKEDLEAQKEKYNELQVKHDKDLEDIRKAGHDALAVIVEEYKELCKTAVLEQQQLNEEHFKELLKSELEKYDKEKAKQSDEFQKILEEEKSNMQEAIKTAIEKQKKTSKEYVEKCIKNEQEKQREILEKALEEERQKSKDAIREAVKEEQVKSQAFIDDEKKKLLDLLDEERERGKEAIATAVAEQNVSSKTCLSEAIEAERSKASEATQTAINAARDDMKTYINEQKQADSSLRQRQYASMDLFLESTRKSLQLLMSQPPGSGGDGPK</sequence>
<evidence type="ECO:0000313" key="2">
    <source>
        <dbReference type="EMBL" id="CAH1786733.1"/>
    </source>
</evidence>
<name>A0A8J1U0E8_OWEFU</name>
<evidence type="ECO:0000313" key="3">
    <source>
        <dbReference type="Proteomes" id="UP000749559"/>
    </source>
</evidence>
<dbReference type="EMBL" id="CAIIXF020000006">
    <property type="protein sequence ID" value="CAH1786733.1"/>
    <property type="molecule type" value="Genomic_DNA"/>
</dbReference>